<dbReference type="PANTHER" id="PTHR45792">
    <property type="entry name" value="DIACYLGLYCEROL LIPASE HOMOLOG-RELATED"/>
    <property type="match status" value="1"/>
</dbReference>
<keyword evidence="10 16" id="KW-1133">Transmembrane helix</keyword>
<evidence type="ECO:0000256" key="3">
    <source>
        <dbReference type="ARBA" id="ARBA00022475"/>
    </source>
</evidence>
<keyword evidence="4" id="KW-0597">Phosphoprotein</keyword>
<dbReference type="EMBL" id="JADGJQ010000110">
    <property type="protein sequence ID" value="KAJ3169324.1"/>
    <property type="molecule type" value="Genomic_DNA"/>
</dbReference>
<keyword evidence="7" id="KW-0378">Hydrolase</keyword>
<feature type="transmembrane region" description="Helical" evidence="16">
    <location>
        <begin position="558"/>
        <end position="578"/>
    </location>
</feature>
<dbReference type="Pfam" id="PF01764">
    <property type="entry name" value="Lipase_3"/>
    <property type="match status" value="1"/>
</dbReference>
<comment type="cofactor">
    <cofactor evidence="1">
        <name>Ca(2+)</name>
        <dbReference type="ChEBI" id="CHEBI:29108"/>
    </cofactor>
</comment>
<keyword evidence="12 16" id="KW-0472">Membrane</keyword>
<keyword evidence="6" id="KW-0479">Metal-binding</keyword>
<evidence type="ECO:0000313" key="19">
    <source>
        <dbReference type="Proteomes" id="UP001212152"/>
    </source>
</evidence>
<proteinExistence type="predicted"/>
<feature type="transmembrane region" description="Helical" evidence="16">
    <location>
        <begin position="426"/>
        <end position="445"/>
    </location>
</feature>
<feature type="region of interest" description="Disordered" evidence="15">
    <location>
        <begin position="267"/>
        <end position="301"/>
    </location>
</feature>
<feature type="region of interest" description="Disordered" evidence="15">
    <location>
        <begin position="1"/>
        <end position="61"/>
    </location>
</feature>
<keyword evidence="5 16" id="KW-0812">Transmembrane</keyword>
<keyword evidence="3" id="KW-1003">Cell membrane</keyword>
<organism evidence="18 19">
    <name type="scientific">Geranomyces variabilis</name>
    <dbReference type="NCBI Taxonomy" id="109894"/>
    <lineage>
        <taxon>Eukaryota</taxon>
        <taxon>Fungi</taxon>
        <taxon>Fungi incertae sedis</taxon>
        <taxon>Chytridiomycota</taxon>
        <taxon>Chytridiomycota incertae sedis</taxon>
        <taxon>Chytridiomycetes</taxon>
        <taxon>Spizellomycetales</taxon>
        <taxon>Powellomycetaceae</taxon>
        <taxon>Geranomyces</taxon>
    </lineage>
</organism>
<comment type="catalytic activity">
    <reaction evidence="13">
        <text>a 1,2-diacyl-sn-glycerol + H2O = a 2-acylglycerol + a fatty acid + H(+)</text>
        <dbReference type="Rhea" id="RHEA:33275"/>
        <dbReference type="ChEBI" id="CHEBI:15377"/>
        <dbReference type="ChEBI" id="CHEBI:15378"/>
        <dbReference type="ChEBI" id="CHEBI:17389"/>
        <dbReference type="ChEBI" id="CHEBI:17815"/>
        <dbReference type="ChEBI" id="CHEBI:28868"/>
        <dbReference type="EC" id="3.1.1.116"/>
    </reaction>
    <physiologicalReaction direction="left-to-right" evidence="13">
        <dbReference type="Rhea" id="RHEA:33276"/>
    </physiologicalReaction>
</comment>
<dbReference type="SUPFAM" id="SSF53474">
    <property type="entry name" value="alpha/beta-Hydrolases"/>
    <property type="match status" value="1"/>
</dbReference>
<evidence type="ECO:0000256" key="1">
    <source>
        <dbReference type="ARBA" id="ARBA00001913"/>
    </source>
</evidence>
<gene>
    <name evidence="18" type="ORF">HDU87_000842</name>
</gene>
<feature type="region of interest" description="Disordered" evidence="15">
    <location>
        <begin position="338"/>
        <end position="357"/>
    </location>
</feature>
<accession>A0AAD5TDJ5</accession>
<evidence type="ECO:0000256" key="4">
    <source>
        <dbReference type="ARBA" id="ARBA00022553"/>
    </source>
</evidence>
<feature type="compositionally biased region" description="Basic and acidic residues" evidence="15">
    <location>
        <begin position="286"/>
        <end position="301"/>
    </location>
</feature>
<dbReference type="PANTHER" id="PTHR45792:SF8">
    <property type="entry name" value="DIACYLGLYCEROL LIPASE-ALPHA"/>
    <property type="match status" value="1"/>
</dbReference>
<dbReference type="CDD" id="cd00519">
    <property type="entry name" value="Lipase_3"/>
    <property type="match status" value="1"/>
</dbReference>
<evidence type="ECO:0000256" key="11">
    <source>
        <dbReference type="ARBA" id="ARBA00023098"/>
    </source>
</evidence>
<feature type="domain" description="Fungal lipase-type" evidence="17">
    <location>
        <begin position="500"/>
        <end position="633"/>
    </location>
</feature>
<feature type="compositionally biased region" description="Low complexity" evidence="15">
    <location>
        <begin position="48"/>
        <end position="59"/>
    </location>
</feature>
<keyword evidence="9" id="KW-0442">Lipid degradation</keyword>
<evidence type="ECO:0000256" key="5">
    <source>
        <dbReference type="ARBA" id="ARBA00022692"/>
    </source>
</evidence>
<dbReference type="Proteomes" id="UP001212152">
    <property type="component" value="Unassembled WGS sequence"/>
</dbReference>
<evidence type="ECO:0000256" key="2">
    <source>
        <dbReference type="ARBA" id="ARBA00004651"/>
    </source>
</evidence>
<keyword evidence="11" id="KW-0443">Lipid metabolism</keyword>
<dbReference type="GO" id="GO:0016298">
    <property type="term" value="F:lipase activity"/>
    <property type="evidence" value="ECO:0007669"/>
    <property type="project" value="TreeGrafter"/>
</dbReference>
<evidence type="ECO:0000313" key="18">
    <source>
        <dbReference type="EMBL" id="KAJ3169324.1"/>
    </source>
</evidence>
<evidence type="ECO:0000256" key="8">
    <source>
        <dbReference type="ARBA" id="ARBA00022837"/>
    </source>
</evidence>
<evidence type="ECO:0000256" key="9">
    <source>
        <dbReference type="ARBA" id="ARBA00022963"/>
    </source>
</evidence>
<dbReference type="GO" id="GO:0019369">
    <property type="term" value="P:arachidonate metabolic process"/>
    <property type="evidence" value="ECO:0007669"/>
    <property type="project" value="TreeGrafter"/>
</dbReference>
<comment type="subcellular location">
    <subcellularLocation>
        <location evidence="2">Cell membrane</location>
        <topology evidence="2">Multi-pass membrane protein</topology>
    </subcellularLocation>
</comment>
<dbReference type="AlphaFoldDB" id="A0AAD5TDJ5"/>
<feature type="compositionally biased region" description="Polar residues" evidence="15">
    <location>
        <begin position="20"/>
        <end position="38"/>
    </location>
</feature>
<dbReference type="GO" id="GO:0046872">
    <property type="term" value="F:metal ion binding"/>
    <property type="evidence" value="ECO:0007669"/>
    <property type="project" value="UniProtKB-KW"/>
</dbReference>
<evidence type="ECO:0000256" key="14">
    <source>
        <dbReference type="ARBA" id="ARBA00026104"/>
    </source>
</evidence>
<evidence type="ECO:0000256" key="16">
    <source>
        <dbReference type="SAM" id="Phobius"/>
    </source>
</evidence>
<evidence type="ECO:0000256" key="13">
    <source>
        <dbReference type="ARBA" id="ARBA00024531"/>
    </source>
</evidence>
<keyword evidence="19" id="KW-1185">Reference proteome</keyword>
<dbReference type="InterPro" id="IPR002921">
    <property type="entry name" value="Fungal_lipase-type"/>
</dbReference>
<dbReference type="Gene3D" id="3.40.50.1820">
    <property type="entry name" value="alpha/beta hydrolase"/>
    <property type="match status" value="1"/>
</dbReference>
<sequence>MTPSLADPIPVTSDHLADAQSHNVAQADTEEQAITQAPLTMEPEDTAPPESAAAVASPSPSVPTGPINFATLDFASMSPQDLEQLYIASINQNTDKFVQSQAGGMQAVRKNTRTQSIYAPPTLPSPSNGLSWDNHPNTMSVHLENIRLTKPVSNIAVRFSFRHHKVKTNVAAYPDGLREIKHKFECNYHSLLFDYLKVDIYEGGFFGSHLGRAHIRLSRLPQVLGDIEHTYSLNHRKAHRSPKLAGKDIGEITIGFSFIGGRRSKRLDRSESIGSNPADASSSGRSRSDSEYLGVHDMDTPEQRADAEEIMELYKRAQVEHADEFGGSQFDETRSVISMRTTGSARSSTGSGKKKRRPTLISENTLLGLKELSELTSAFFGTGWKLTKPEIARSALFVQKYYMKYHPNPRTNDVVTDERQIRVACYFLNYAMAAYGSLILNYFGYGKGYLRDALRLKMDSNTAREHLGLGKGDMLAWNFELELFKPQFYICRDPKLNAIVIVIRGTWNLHECVVDMTGDYEPFSHGYAHKGFLRCAQYLEVNYLDRIKAWVQQYKCSAVYLSAHSLGAGVASLFTMILQSHIPEFRTMSGNPRFKLKCYNIATPPCVNAELCKEFEPYIETYINENDLVPRASWGAVCDFRDLIITANGLLNDKKLTTQERMDRLAEHHTNLKDSNEHPKVYIPGKIFYLYKTSRVHSSSTQRPPKQDEIDDDALTGNPLVDDITPHYLVERSSKELFCNIQFKTNFLWHHLPNKYDSGLRKAHDYLQDNRQQKQ</sequence>
<keyword evidence="8" id="KW-0106">Calcium</keyword>
<dbReference type="InterPro" id="IPR029058">
    <property type="entry name" value="AB_hydrolase_fold"/>
</dbReference>
<dbReference type="GO" id="GO:0005886">
    <property type="term" value="C:plasma membrane"/>
    <property type="evidence" value="ECO:0007669"/>
    <property type="project" value="UniProtKB-SubCell"/>
</dbReference>
<evidence type="ECO:0000256" key="7">
    <source>
        <dbReference type="ARBA" id="ARBA00022801"/>
    </source>
</evidence>
<dbReference type="InterPro" id="IPR052214">
    <property type="entry name" value="DAG_Lipase-Related"/>
</dbReference>
<evidence type="ECO:0000256" key="15">
    <source>
        <dbReference type="SAM" id="MobiDB-lite"/>
    </source>
</evidence>
<reference evidence="18" key="1">
    <citation type="submission" date="2020-05" db="EMBL/GenBank/DDBJ databases">
        <title>Phylogenomic resolution of chytrid fungi.</title>
        <authorList>
            <person name="Stajich J.E."/>
            <person name="Amses K."/>
            <person name="Simmons R."/>
            <person name="Seto K."/>
            <person name="Myers J."/>
            <person name="Bonds A."/>
            <person name="Quandt C.A."/>
            <person name="Barry K."/>
            <person name="Liu P."/>
            <person name="Grigoriev I."/>
            <person name="Longcore J.E."/>
            <person name="James T.Y."/>
        </authorList>
    </citation>
    <scope>NUCLEOTIDE SEQUENCE</scope>
    <source>
        <strain evidence="18">JEL0379</strain>
    </source>
</reference>
<comment type="caution">
    <text evidence="18">The sequence shown here is derived from an EMBL/GenBank/DDBJ whole genome shotgun (WGS) entry which is preliminary data.</text>
</comment>
<dbReference type="EC" id="3.1.1.116" evidence="14"/>
<name>A0AAD5TDJ5_9FUNG</name>
<feature type="region of interest" description="Disordered" evidence="15">
    <location>
        <begin position="698"/>
        <end position="718"/>
    </location>
</feature>
<feature type="compositionally biased region" description="Low complexity" evidence="15">
    <location>
        <begin position="340"/>
        <end position="351"/>
    </location>
</feature>
<protein>
    <recommendedName>
        <fullName evidence="14">sn-1-specific diacylglycerol lipase</fullName>
        <ecNumber evidence="14">3.1.1.116</ecNumber>
    </recommendedName>
</protein>
<dbReference type="GO" id="GO:0046340">
    <property type="term" value="P:diacylglycerol catabolic process"/>
    <property type="evidence" value="ECO:0007669"/>
    <property type="project" value="TreeGrafter"/>
</dbReference>
<evidence type="ECO:0000259" key="17">
    <source>
        <dbReference type="Pfam" id="PF01764"/>
    </source>
</evidence>
<evidence type="ECO:0000256" key="6">
    <source>
        <dbReference type="ARBA" id="ARBA00022723"/>
    </source>
</evidence>
<evidence type="ECO:0000256" key="10">
    <source>
        <dbReference type="ARBA" id="ARBA00022989"/>
    </source>
</evidence>
<evidence type="ECO:0000256" key="12">
    <source>
        <dbReference type="ARBA" id="ARBA00023136"/>
    </source>
</evidence>